<dbReference type="Proteomes" id="UP000054485">
    <property type="component" value="Unassembled WGS sequence"/>
</dbReference>
<dbReference type="STRING" id="930992.A0A0D0AP44"/>
<feature type="region of interest" description="Disordered" evidence="2">
    <location>
        <begin position="160"/>
        <end position="197"/>
    </location>
</feature>
<gene>
    <name evidence="4" type="ORF">CY34DRAFT_803707</name>
</gene>
<evidence type="ECO:0008006" key="6">
    <source>
        <dbReference type="Google" id="ProtNLM"/>
    </source>
</evidence>
<dbReference type="AlphaFoldDB" id="A0A0D0AP44"/>
<feature type="chain" id="PRO_5002207624" description="Expansin-like EG45 domain-containing protein" evidence="3">
    <location>
        <begin position="24"/>
        <end position="263"/>
    </location>
</feature>
<feature type="signal peptide" evidence="3">
    <location>
        <begin position="1"/>
        <end position="23"/>
    </location>
</feature>
<feature type="region of interest" description="Disordered" evidence="2">
    <location>
        <begin position="210"/>
        <end position="229"/>
    </location>
</feature>
<dbReference type="Gene3D" id="2.40.40.10">
    <property type="entry name" value="RlpA-like domain"/>
    <property type="match status" value="1"/>
</dbReference>
<dbReference type="OrthoDB" id="623670at2759"/>
<proteinExistence type="predicted"/>
<evidence type="ECO:0000256" key="1">
    <source>
        <dbReference type="ARBA" id="ARBA00022729"/>
    </source>
</evidence>
<name>A0A0D0AP44_9AGAM</name>
<accession>A0A0D0AP44</accession>
<dbReference type="PANTHER" id="PTHR31836:SF28">
    <property type="entry name" value="SRCR DOMAIN-CONTAINING PROTEIN-RELATED"/>
    <property type="match status" value="1"/>
</dbReference>
<sequence length="263" mass="27563">MHSFHYLSVALCILSFLSSHVIAFSGVQSSAHDRSRRLAHARALSGDHQPRTLDLSANQSWDTKISKRDSFTYFQDGNGACGAFNGPNDFIVALNSCEFDGGSHCFQMITITVNGKSTQAQITDQCLGCPCGGLDLSQGLFEFFAPTSVGELSGSWSYGSPSTSSTPLPSTTTKQSSTTTWTLPTTTSSSIPTPTLTTTSTLAATTTSMANTTSAPLSTTTSSTASSLPTFSPDNSQILAQINLGLIELGSVLQACAILSSES</sequence>
<dbReference type="SUPFAM" id="SSF50685">
    <property type="entry name" value="Barwin-like endoglucanases"/>
    <property type="match status" value="1"/>
</dbReference>
<dbReference type="InterPro" id="IPR036908">
    <property type="entry name" value="RlpA-like_sf"/>
</dbReference>
<organism evidence="4 5">
    <name type="scientific">Suillus luteus UH-Slu-Lm8-n1</name>
    <dbReference type="NCBI Taxonomy" id="930992"/>
    <lineage>
        <taxon>Eukaryota</taxon>
        <taxon>Fungi</taxon>
        <taxon>Dikarya</taxon>
        <taxon>Basidiomycota</taxon>
        <taxon>Agaricomycotina</taxon>
        <taxon>Agaricomycetes</taxon>
        <taxon>Agaricomycetidae</taxon>
        <taxon>Boletales</taxon>
        <taxon>Suillineae</taxon>
        <taxon>Suillaceae</taxon>
        <taxon>Suillus</taxon>
    </lineage>
</organism>
<reference evidence="5" key="2">
    <citation type="submission" date="2015-01" db="EMBL/GenBank/DDBJ databases">
        <title>Evolutionary Origins and Diversification of the Mycorrhizal Mutualists.</title>
        <authorList>
            <consortium name="DOE Joint Genome Institute"/>
            <consortium name="Mycorrhizal Genomics Consortium"/>
            <person name="Kohler A."/>
            <person name="Kuo A."/>
            <person name="Nagy L.G."/>
            <person name="Floudas D."/>
            <person name="Copeland A."/>
            <person name="Barry K.W."/>
            <person name="Cichocki N."/>
            <person name="Veneault-Fourrey C."/>
            <person name="LaButti K."/>
            <person name="Lindquist E.A."/>
            <person name="Lipzen A."/>
            <person name="Lundell T."/>
            <person name="Morin E."/>
            <person name="Murat C."/>
            <person name="Riley R."/>
            <person name="Ohm R."/>
            <person name="Sun H."/>
            <person name="Tunlid A."/>
            <person name="Henrissat B."/>
            <person name="Grigoriev I.V."/>
            <person name="Hibbett D.S."/>
            <person name="Martin F."/>
        </authorList>
    </citation>
    <scope>NUCLEOTIDE SEQUENCE [LARGE SCALE GENOMIC DNA]</scope>
    <source>
        <strain evidence="5">UH-Slu-Lm8-n1</strain>
    </source>
</reference>
<evidence type="ECO:0000313" key="4">
    <source>
        <dbReference type="EMBL" id="KIK43536.1"/>
    </source>
</evidence>
<reference evidence="4 5" key="1">
    <citation type="submission" date="2014-04" db="EMBL/GenBank/DDBJ databases">
        <authorList>
            <consortium name="DOE Joint Genome Institute"/>
            <person name="Kuo A."/>
            <person name="Ruytinx J."/>
            <person name="Rineau F."/>
            <person name="Colpaert J."/>
            <person name="Kohler A."/>
            <person name="Nagy L.G."/>
            <person name="Floudas D."/>
            <person name="Copeland A."/>
            <person name="Barry K.W."/>
            <person name="Cichocki N."/>
            <person name="Veneault-Fourrey C."/>
            <person name="LaButti K."/>
            <person name="Lindquist E.A."/>
            <person name="Lipzen A."/>
            <person name="Lundell T."/>
            <person name="Morin E."/>
            <person name="Murat C."/>
            <person name="Sun H."/>
            <person name="Tunlid A."/>
            <person name="Henrissat B."/>
            <person name="Grigoriev I.V."/>
            <person name="Hibbett D.S."/>
            <person name="Martin F."/>
            <person name="Nordberg H.P."/>
            <person name="Cantor M.N."/>
            <person name="Hua S.X."/>
        </authorList>
    </citation>
    <scope>NUCLEOTIDE SEQUENCE [LARGE SCALE GENOMIC DNA]</scope>
    <source>
        <strain evidence="4 5">UH-Slu-Lm8-n1</strain>
    </source>
</reference>
<dbReference type="InterPro" id="IPR051477">
    <property type="entry name" value="Expansin_CellWall"/>
</dbReference>
<dbReference type="CDD" id="cd22191">
    <property type="entry name" value="DPBB_RlpA_EXP_N-like"/>
    <property type="match status" value="1"/>
</dbReference>
<keyword evidence="5" id="KW-1185">Reference proteome</keyword>
<dbReference type="InParanoid" id="A0A0D0AP44"/>
<evidence type="ECO:0000313" key="5">
    <source>
        <dbReference type="Proteomes" id="UP000054485"/>
    </source>
</evidence>
<dbReference type="PANTHER" id="PTHR31836">
    <property type="match status" value="1"/>
</dbReference>
<evidence type="ECO:0000256" key="2">
    <source>
        <dbReference type="SAM" id="MobiDB-lite"/>
    </source>
</evidence>
<dbReference type="HOGENOM" id="CLU_047639_0_1_1"/>
<dbReference type="EMBL" id="KN835210">
    <property type="protein sequence ID" value="KIK43536.1"/>
    <property type="molecule type" value="Genomic_DNA"/>
</dbReference>
<keyword evidence="1 3" id="KW-0732">Signal</keyword>
<evidence type="ECO:0000256" key="3">
    <source>
        <dbReference type="SAM" id="SignalP"/>
    </source>
</evidence>
<protein>
    <recommendedName>
        <fullName evidence="6">Expansin-like EG45 domain-containing protein</fullName>
    </recommendedName>
</protein>